<comment type="caution">
    <text evidence="1">The sequence shown here is derived from an EMBL/GenBank/DDBJ whole genome shotgun (WGS) entry which is preliminary data.</text>
</comment>
<name>A0A4Z2J4R1_9TELE</name>
<dbReference type="Proteomes" id="UP000314294">
    <property type="component" value="Unassembled WGS sequence"/>
</dbReference>
<accession>A0A4Z2J4R1</accession>
<keyword evidence="2" id="KW-1185">Reference proteome</keyword>
<dbReference type="AlphaFoldDB" id="A0A4Z2J4R1"/>
<evidence type="ECO:0000313" key="1">
    <source>
        <dbReference type="EMBL" id="TNN84462.1"/>
    </source>
</evidence>
<reference evidence="1 2" key="1">
    <citation type="submission" date="2019-03" db="EMBL/GenBank/DDBJ databases">
        <title>First draft genome of Liparis tanakae, snailfish: a comprehensive survey of snailfish specific genes.</title>
        <authorList>
            <person name="Kim W."/>
            <person name="Song I."/>
            <person name="Jeong J.-H."/>
            <person name="Kim D."/>
            <person name="Kim S."/>
            <person name="Ryu S."/>
            <person name="Song J.Y."/>
            <person name="Lee S.K."/>
        </authorList>
    </citation>
    <scope>NUCLEOTIDE SEQUENCE [LARGE SCALE GENOMIC DNA]</scope>
    <source>
        <tissue evidence="1">Muscle</tissue>
    </source>
</reference>
<protein>
    <submittedName>
        <fullName evidence="1">Uncharacterized protein</fullName>
    </submittedName>
</protein>
<sequence>MLLIGGAVHRVLEDVGGKAGSQGAPPLLSLATSGRIRASVLSTGSSSPSCSVTEVVLKFGKKKASSLLAWSMSSLPCTALNSVCVPYCARKLQEAKGGNRRGEQMVAQLVLKQREAECLVFSNGPFWLIALCFLNVSGANERSPCWHNVGGALNLREYQNMGRPAGHKLHQGSYSGIILMYETKTICVMATPEAILRLDSSRMRMRRDALSLSERRLSVWKWELWHRDKRQQRLS</sequence>
<proteinExistence type="predicted"/>
<organism evidence="1 2">
    <name type="scientific">Liparis tanakae</name>
    <name type="common">Tanaka's snailfish</name>
    <dbReference type="NCBI Taxonomy" id="230148"/>
    <lineage>
        <taxon>Eukaryota</taxon>
        <taxon>Metazoa</taxon>
        <taxon>Chordata</taxon>
        <taxon>Craniata</taxon>
        <taxon>Vertebrata</taxon>
        <taxon>Euteleostomi</taxon>
        <taxon>Actinopterygii</taxon>
        <taxon>Neopterygii</taxon>
        <taxon>Teleostei</taxon>
        <taxon>Neoteleostei</taxon>
        <taxon>Acanthomorphata</taxon>
        <taxon>Eupercaria</taxon>
        <taxon>Perciformes</taxon>
        <taxon>Cottioidei</taxon>
        <taxon>Cottales</taxon>
        <taxon>Liparidae</taxon>
        <taxon>Liparis</taxon>
    </lineage>
</organism>
<gene>
    <name evidence="1" type="ORF">EYF80_005162</name>
</gene>
<evidence type="ECO:0000313" key="2">
    <source>
        <dbReference type="Proteomes" id="UP000314294"/>
    </source>
</evidence>
<dbReference type="EMBL" id="SRLO01000026">
    <property type="protein sequence ID" value="TNN84462.1"/>
    <property type="molecule type" value="Genomic_DNA"/>
</dbReference>